<evidence type="ECO:0000256" key="3">
    <source>
        <dbReference type="ARBA" id="ARBA00022737"/>
    </source>
</evidence>
<keyword evidence="3" id="KW-0677">Repeat</keyword>
<dbReference type="PROSITE" id="PS00232">
    <property type="entry name" value="CADHERIN_1"/>
    <property type="match status" value="4"/>
</dbReference>
<dbReference type="PRINTS" id="PR00205">
    <property type="entry name" value="CADHERIN"/>
</dbReference>
<keyword evidence="4 9" id="KW-0106">Calcium</keyword>
<feature type="domain" description="Cadherin" evidence="11">
    <location>
        <begin position="279"/>
        <end position="388"/>
    </location>
</feature>
<dbReference type="FunFam" id="2.60.40.60:FF:000092">
    <property type="entry name" value="Protocadherin 8"/>
    <property type="match status" value="2"/>
</dbReference>
<dbReference type="GO" id="GO:0005509">
    <property type="term" value="F:calcium ion binding"/>
    <property type="evidence" value="ECO:0007669"/>
    <property type="project" value="UniProtKB-UniRule"/>
</dbReference>
<comment type="subcellular location">
    <subcellularLocation>
        <location evidence="1">Membrane</location>
        <topology evidence="1">Single-pass membrane protein</topology>
    </subcellularLocation>
</comment>
<evidence type="ECO:0000313" key="12">
    <source>
        <dbReference type="EMBL" id="CAG5992127.1"/>
    </source>
</evidence>
<dbReference type="InterPro" id="IPR020894">
    <property type="entry name" value="Cadherin_CS"/>
</dbReference>
<keyword evidence="5" id="KW-0130">Cell adhesion</keyword>
<feature type="domain" description="Cadherin" evidence="11">
    <location>
        <begin position="831"/>
        <end position="946"/>
    </location>
</feature>
<evidence type="ECO:0000256" key="8">
    <source>
        <dbReference type="ARBA" id="ARBA00023180"/>
    </source>
</evidence>
<dbReference type="GO" id="GO:0005886">
    <property type="term" value="C:plasma membrane"/>
    <property type="evidence" value="ECO:0007669"/>
    <property type="project" value="InterPro"/>
</dbReference>
<feature type="domain" description="Cadherin" evidence="11">
    <location>
        <begin position="616"/>
        <end position="718"/>
    </location>
</feature>
<dbReference type="Proteomes" id="UP000677803">
    <property type="component" value="Unassembled WGS sequence"/>
</dbReference>
<feature type="domain" description="Cadherin" evidence="11">
    <location>
        <begin position="948"/>
        <end position="1067"/>
    </location>
</feature>
<feature type="domain" description="Cadherin" evidence="11">
    <location>
        <begin position="397"/>
        <end position="504"/>
    </location>
</feature>
<feature type="domain" description="Cadherin" evidence="11">
    <location>
        <begin position="163"/>
        <end position="278"/>
    </location>
</feature>
<dbReference type="FunFam" id="2.60.40.60:FF:000002">
    <property type="entry name" value="Protocadherin alpha 2"/>
    <property type="match status" value="1"/>
</dbReference>
<dbReference type="Pfam" id="PF00028">
    <property type="entry name" value="Cadherin"/>
    <property type="match status" value="4"/>
</dbReference>
<accession>A0A8S4BFR3</accession>
<comment type="caution">
    <text evidence="12">The sequence shown here is derived from an EMBL/GenBank/DDBJ whole genome shotgun (WGS) entry which is preliminary data.</text>
</comment>
<feature type="domain" description="Cadherin" evidence="11">
    <location>
        <begin position="73"/>
        <end position="162"/>
    </location>
</feature>
<dbReference type="EMBL" id="CAJRST010036666">
    <property type="protein sequence ID" value="CAG5992127.1"/>
    <property type="molecule type" value="Genomic_DNA"/>
</dbReference>
<feature type="transmembrane region" description="Helical" evidence="10">
    <location>
        <begin position="1180"/>
        <end position="1202"/>
    </location>
</feature>
<evidence type="ECO:0000256" key="4">
    <source>
        <dbReference type="ARBA" id="ARBA00022837"/>
    </source>
</evidence>
<dbReference type="OrthoDB" id="6491773at2759"/>
<dbReference type="GO" id="GO:0050839">
    <property type="term" value="F:cell adhesion molecule binding"/>
    <property type="evidence" value="ECO:0007669"/>
    <property type="project" value="TreeGrafter"/>
</dbReference>
<evidence type="ECO:0000259" key="11">
    <source>
        <dbReference type="PROSITE" id="PS50268"/>
    </source>
</evidence>
<evidence type="ECO:0000256" key="9">
    <source>
        <dbReference type="PROSITE-ProRule" id="PRU00043"/>
    </source>
</evidence>
<evidence type="ECO:0000256" key="5">
    <source>
        <dbReference type="ARBA" id="ARBA00022889"/>
    </source>
</evidence>
<evidence type="ECO:0000256" key="10">
    <source>
        <dbReference type="SAM" id="Phobius"/>
    </source>
</evidence>
<evidence type="ECO:0000256" key="1">
    <source>
        <dbReference type="ARBA" id="ARBA00004167"/>
    </source>
</evidence>
<dbReference type="PANTHER" id="PTHR24026">
    <property type="entry name" value="FAT ATYPICAL CADHERIN-RELATED"/>
    <property type="match status" value="1"/>
</dbReference>
<dbReference type="FunFam" id="2.60.40.60:FF:000252">
    <property type="entry name" value="Cadherin related family member 2"/>
    <property type="match status" value="1"/>
</dbReference>
<dbReference type="SUPFAM" id="SSF49313">
    <property type="entry name" value="Cadherin-like"/>
    <property type="match status" value="9"/>
</dbReference>
<evidence type="ECO:0000256" key="7">
    <source>
        <dbReference type="ARBA" id="ARBA00023136"/>
    </source>
</evidence>
<gene>
    <name evidence="12" type="ORF">MMEN_LOCUS17612</name>
</gene>
<name>A0A8S4BFR3_9TELE</name>
<evidence type="ECO:0000313" key="13">
    <source>
        <dbReference type="Proteomes" id="UP000677803"/>
    </source>
</evidence>
<organism evidence="12 13">
    <name type="scientific">Menidia menidia</name>
    <name type="common">Atlantic silverside</name>
    <dbReference type="NCBI Taxonomy" id="238744"/>
    <lineage>
        <taxon>Eukaryota</taxon>
        <taxon>Metazoa</taxon>
        <taxon>Chordata</taxon>
        <taxon>Craniata</taxon>
        <taxon>Vertebrata</taxon>
        <taxon>Euteleostomi</taxon>
        <taxon>Actinopterygii</taxon>
        <taxon>Neopterygii</taxon>
        <taxon>Teleostei</taxon>
        <taxon>Neoteleostei</taxon>
        <taxon>Acanthomorphata</taxon>
        <taxon>Ovalentaria</taxon>
        <taxon>Atherinomorphae</taxon>
        <taxon>Atheriniformes</taxon>
        <taxon>Atherinopsidae</taxon>
        <taxon>Menidiinae</taxon>
        <taxon>Menidia</taxon>
    </lineage>
</organism>
<evidence type="ECO:0000256" key="6">
    <source>
        <dbReference type="ARBA" id="ARBA00022989"/>
    </source>
</evidence>
<feature type="domain" description="Cadherin" evidence="11">
    <location>
        <begin position="505"/>
        <end position="609"/>
    </location>
</feature>
<proteinExistence type="predicted"/>
<dbReference type="GO" id="GO:0009653">
    <property type="term" value="P:anatomical structure morphogenesis"/>
    <property type="evidence" value="ECO:0007669"/>
    <property type="project" value="UniProtKB-ARBA"/>
</dbReference>
<keyword evidence="7 10" id="KW-0472">Membrane</keyword>
<dbReference type="PANTHER" id="PTHR24026:SF133">
    <property type="entry name" value="CADHERIN-RELATED FAMILY MEMBER 2"/>
    <property type="match status" value="1"/>
</dbReference>
<feature type="domain" description="Cadherin" evidence="11">
    <location>
        <begin position="719"/>
        <end position="831"/>
    </location>
</feature>
<sequence length="1341" mass="147217">MFMTHDTSIAGRNKSQRSQRHQYKEVLCQYRQFLSFLLFEDMGALTGSLLLISLVSFVRANSSPTINRNVYFVCEDTPEGGYAFDIIASDADNDPLTFSLTDSGATYFNVQSDTGRVTVKMLLDREAGDVMMVGVSVSDHINSIRGSLTVILNDTNDNRPLFKQPSYDIEIPENTTVGTSLYQVQASDADTGLAAVIRYSIDEVTPPNGIEMFEIIPSTGYVTLKKNLNFTSLSSFYRMKISATDSGGSCAFDEVVFQSSSVFSFITVKDVPDLDPQFIGTPYVGSIAEYSAIGSPVLQVTAIDQDTGINDVMIYTIESATIEDLFSISQDSGLISVQSVIDREVVGDVVTLTVKATESKPNINGLHSSTTTKVQINIMDINNNKPEFYKCGSTCVKATEFTGEVLEHSLGSISINMTVIDLDKISRTELSLAGVDKDVFSVEPSVTMSQSIVQLLVTEPHNLDYEKKQQMILQVIAMDAETKNSSTATVTITIKDANDNSPIFPQDTYRLEIPEHSPEGTVLDTITADDPDSMDQGNITYRLLPDSILLYFDVERRTGKVYVKNQTLLDREVRSLYSATLQARDTDNKPGSTVLEITLLDINDQSPVIPRDSYLEFVQEGSDLHLKIEATDTDEPNTPNSQISFSIVPSNHSSMFSIVASTGVLTNSGELDREALDPELRGRIELTVMATDNGSPPLSTTVPVIINVEDINDNAPEFQASSYKFSVKEGERGKCAFVGSVHAVDLDQTTDFNRISFSIVEGSFGSFIIRTFSDVSGYRGNITVDPDIELDFEGARTQYHLQVEAADLELQKVAVTVEVNVLDVNDERPEFQAAGPISVKENTTMTESLGKFIATDKDGNFSLVYELESVTCICQDVETPCNWFIVDNDGAVRVNPEETVDYEECKQAIVEAQVMDEYTEKGENNSATSGKMVINIEDINDNTPQFIPSDSVFVVVSEGASRGTSVARVTATDRDIGENGEIEFRVTAINFLDTNNQTTSMRLVFEAVTTQQRDIFVGIVQTTEGLDLTLKGRYFVTVTATDGGGLFTSSVLEIFTVDESFKVELLFSISEIEIENKRSEILRYIFFLQHCPRHSHLPPLLLLKLSKLDLFLALPGKLPLAETKTIMVAYFVFPNGTALTSIEVEAMLSHRDHYPTLIELGLSNIGDVPVAETSTNPVTYILLGMVGGLIIVLAVLTTSLLCTRKKYRTKLKAANARNSASMGNSDTQKIGTVVPGTNKYTTEGANPVLNLNIATSVALDLDMESSDVDKVSLNSLDNNYETFNEKGTINSMKGIQEEEEYDDMSKDGEALGSALAQLGEKKNTVKNHVGFNNPIFDTTDL</sequence>
<keyword evidence="13" id="KW-1185">Reference proteome</keyword>
<dbReference type="Gene3D" id="2.60.40.60">
    <property type="entry name" value="Cadherins"/>
    <property type="match status" value="9"/>
</dbReference>
<dbReference type="CDD" id="cd11304">
    <property type="entry name" value="Cadherin_repeat"/>
    <property type="match status" value="9"/>
</dbReference>
<evidence type="ECO:0000256" key="2">
    <source>
        <dbReference type="ARBA" id="ARBA00022692"/>
    </source>
</evidence>
<dbReference type="InterPro" id="IPR002126">
    <property type="entry name" value="Cadherin-like_dom"/>
</dbReference>
<dbReference type="GO" id="GO:0007156">
    <property type="term" value="P:homophilic cell adhesion via plasma membrane adhesion molecules"/>
    <property type="evidence" value="ECO:0007669"/>
    <property type="project" value="InterPro"/>
</dbReference>
<dbReference type="FunFam" id="2.60.40.60:FF:000168">
    <property type="entry name" value="Cadherin-related family member 2"/>
    <property type="match status" value="1"/>
</dbReference>
<protein>
    <submittedName>
        <fullName evidence="12">(Atlantic silverside) hypothetical protein</fullName>
    </submittedName>
</protein>
<reference evidence="12" key="1">
    <citation type="submission" date="2021-05" db="EMBL/GenBank/DDBJ databases">
        <authorList>
            <person name="Tigano A."/>
        </authorList>
    </citation>
    <scope>NUCLEOTIDE SEQUENCE</scope>
</reference>
<keyword evidence="8" id="KW-0325">Glycoprotein</keyword>
<keyword evidence="2 10" id="KW-0812">Transmembrane</keyword>
<dbReference type="InterPro" id="IPR015919">
    <property type="entry name" value="Cadherin-like_sf"/>
</dbReference>
<dbReference type="SMART" id="SM00112">
    <property type="entry name" value="CA"/>
    <property type="match status" value="9"/>
</dbReference>
<dbReference type="PROSITE" id="PS50268">
    <property type="entry name" value="CADHERIN_2"/>
    <property type="match status" value="9"/>
</dbReference>
<keyword evidence="6 10" id="KW-1133">Transmembrane helix</keyword>